<dbReference type="GeneID" id="111812570"/>
<comment type="subunit">
    <text evidence="9">Interacts with HSPA8 and LAMP2 isoform A; the interaction may target MLLT11 for degradation via chaperone-mediated autophagy. Interacts with TCF7.</text>
</comment>
<evidence type="ECO:0000256" key="1">
    <source>
        <dbReference type="ARBA" id="ARBA00004123"/>
    </source>
</evidence>
<dbReference type="Pfam" id="PF15017">
    <property type="entry name" value="WRNPLPNID"/>
    <property type="match status" value="1"/>
</dbReference>
<feature type="domain" description="Putative WW-binding" evidence="11">
    <location>
        <begin position="54"/>
        <end position="126"/>
    </location>
</feature>
<dbReference type="GO" id="GO:0005829">
    <property type="term" value="C:cytosol"/>
    <property type="evidence" value="ECO:0007669"/>
    <property type="project" value="TreeGrafter"/>
</dbReference>
<dbReference type="GO" id="GO:0090200">
    <property type="term" value="P:positive regulation of release of cytochrome c from mitochondria"/>
    <property type="evidence" value="ECO:0007669"/>
    <property type="project" value="TreeGrafter"/>
</dbReference>
<feature type="region of interest" description="Disordered" evidence="10">
    <location>
        <begin position="1"/>
        <end position="20"/>
    </location>
</feature>
<dbReference type="InterPro" id="IPR026778">
    <property type="entry name" value="MLLT11_fam"/>
</dbReference>
<evidence type="ECO:0000256" key="2">
    <source>
        <dbReference type="ARBA" id="ARBA00004300"/>
    </source>
</evidence>
<dbReference type="RefSeq" id="XP_023556814.1">
    <property type="nucleotide sequence ID" value="XM_023701046.1"/>
</dbReference>
<keyword evidence="12" id="KW-1185">Reference proteome</keyword>
<dbReference type="AlphaFoldDB" id="A0A6P6D9M8"/>
<dbReference type="GO" id="GO:0045893">
    <property type="term" value="P:positive regulation of DNA-templated transcription"/>
    <property type="evidence" value="ECO:0007669"/>
    <property type="project" value="TreeGrafter"/>
</dbReference>
<dbReference type="GO" id="GO:0005813">
    <property type="term" value="C:centrosome"/>
    <property type="evidence" value="ECO:0007669"/>
    <property type="project" value="UniProtKB-SubCell"/>
</dbReference>
<evidence type="ECO:0000256" key="7">
    <source>
        <dbReference type="ARBA" id="ARBA00023212"/>
    </source>
</evidence>
<proteinExistence type="inferred from homology"/>
<evidence type="ECO:0000256" key="10">
    <source>
        <dbReference type="SAM" id="MobiDB-lite"/>
    </source>
</evidence>
<dbReference type="FunCoup" id="A0A6P6D9M8">
    <property type="interactions" value="1250"/>
</dbReference>
<organism evidence="12 13">
    <name type="scientific">Octodon degus</name>
    <name type="common">Degu</name>
    <name type="synonym">Sciurus degus</name>
    <dbReference type="NCBI Taxonomy" id="10160"/>
    <lineage>
        <taxon>Eukaryota</taxon>
        <taxon>Metazoa</taxon>
        <taxon>Chordata</taxon>
        <taxon>Craniata</taxon>
        <taxon>Vertebrata</taxon>
        <taxon>Euteleostomi</taxon>
        <taxon>Mammalia</taxon>
        <taxon>Eutheria</taxon>
        <taxon>Euarchontoglires</taxon>
        <taxon>Glires</taxon>
        <taxon>Rodentia</taxon>
        <taxon>Hystricomorpha</taxon>
        <taxon>Octodontidae</taxon>
        <taxon>Octodon</taxon>
    </lineage>
</organism>
<evidence type="ECO:0000256" key="8">
    <source>
        <dbReference type="ARBA" id="ARBA00023242"/>
    </source>
</evidence>
<name>A0A6P6D9M8_OCTDE</name>
<dbReference type="OrthoDB" id="9991950at2759"/>
<keyword evidence="7" id="KW-0206">Cytoskeleton</keyword>
<dbReference type="PANTHER" id="PTHR15404">
    <property type="entry name" value="PROTEIN AF1Q"/>
    <property type="match status" value="1"/>
</dbReference>
<comment type="subcellular location">
    <subcellularLocation>
        <location evidence="2">Cytoplasm</location>
        <location evidence="2">Cytoskeleton</location>
        <location evidence="2">Microtubule organizing center</location>
        <location evidence="2">Centrosome</location>
    </subcellularLocation>
    <subcellularLocation>
        <location evidence="1">Nucleus</location>
    </subcellularLocation>
</comment>
<gene>
    <name evidence="13" type="primary">LOC111812570</name>
</gene>
<evidence type="ECO:0000256" key="4">
    <source>
        <dbReference type="ARBA" id="ARBA00021807"/>
    </source>
</evidence>
<evidence type="ECO:0000259" key="11">
    <source>
        <dbReference type="Pfam" id="PF15017"/>
    </source>
</evidence>
<evidence type="ECO:0000313" key="12">
    <source>
        <dbReference type="Proteomes" id="UP000515203"/>
    </source>
</evidence>
<keyword evidence="5" id="KW-0963">Cytoplasm</keyword>
<feature type="region of interest" description="Disordered" evidence="10">
    <location>
        <begin position="77"/>
        <end position="104"/>
    </location>
</feature>
<evidence type="ECO:0000256" key="6">
    <source>
        <dbReference type="ARBA" id="ARBA00022843"/>
    </source>
</evidence>
<evidence type="ECO:0000256" key="3">
    <source>
        <dbReference type="ARBA" id="ARBA00008177"/>
    </source>
</evidence>
<evidence type="ECO:0000256" key="9">
    <source>
        <dbReference type="ARBA" id="ARBA00046904"/>
    </source>
</evidence>
<dbReference type="Proteomes" id="UP000515203">
    <property type="component" value="Unplaced"/>
</dbReference>
<dbReference type="GO" id="GO:0005654">
    <property type="term" value="C:nucleoplasm"/>
    <property type="evidence" value="ECO:0007669"/>
    <property type="project" value="TreeGrafter"/>
</dbReference>
<keyword evidence="8" id="KW-0539">Nucleus</keyword>
<dbReference type="InterPro" id="IPR033461">
    <property type="entry name" value="WRNPLPNID"/>
</dbReference>
<evidence type="ECO:0000313" key="13">
    <source>
        <dbReference type="RefSeq" id="XP_023556814.1"/>
    </source>
</evidence>
<accession>A0A6P6D9M8</accession>
<evidence type="ECO:0000256" key="5">
    <source>
        <dbReference type="ARBA" id="ARBA00022490"/>
    </source>
</evidence>
<comment type="similarity">
    <text evidence="3">Belongs to the MLLT11 family.</text>
</comment>
<protein>
    <recommendedName>
        <fullName evidence="4">Protein AF1q</fullName>
    </recommendedName>
</protein>
<sequence length="137" mass="15187">MGRSPRHPQRTPSFAEPGQGKLARRVLGHPGVMEVARAAPCWALAGSYEDPESSQYSSFLFRRMLIPQLDLSELEDLGLSDTPTHKSKDSSTGKMTGKVIGAEQEKNPEGDILLEYSNFNFWRAPIASVHSFELDLL</sequence>
<keyword evidence="6" id="KW-0832">Ubl conjugation</keyword>
<dbReference type="GO" id="GO:0051901">
    <property type="term" value="P:positive regulation of mitochondrial depolarization"/>
    <property type="evidence" value="ECO:0007669"/>
    <property type="project" value="TreeGrafter"/>
</dbReference>
<dbReference type="GO" id="GO:0097190">
    <property type="term" value="P:apoptotic signaling pathway"/>
    <property type="evidence" value="ECO:0007669"/>
    <property type="project" value="InterPro"/>
</dbReference>
<reference evidence="13" key="1">
    <citation type="submission" date="2025-08" db="UniProtKB">
        <authorList>
            <consortium name="RefSeq"/>
        </authorList>
    </citation>
    <scope>IDENTIFICATION</scope>
</reference>
<dbReference type="PANTHER" id="PTHR15404:SF2">
    <property type="entry name" value="PROTEIN AF1Q"/>
    <property type="match status" value="1"/>
</dbReference>
<dbReference type="InParanoid" id="A0A6P6D9M8"/>